<evidence type="ECO:0000313" key="4">
    <source>
        <dbReference type="EMBL" id="EFP96412.1"/>
    </source>
</evidence>
<dbReference type="Proteomes" id="UP000002943">
    <property type="component" value="Unassembled WGS sequence"/>
</dbReference>
<sequence>MRKQRYSLNIHITTLFMALVTFVSVTLIGINYFNSHHLLTETAKRLSRDDALVLESAFQRKIGPILTALDFMSTSSSIDSHDNPGKNVDFWAALKLTFQKNKNLVALFYGNDDGDFTLVRSLATNADRERFNAPEKAALMVNSTRASGLNAFYFYDGAYREVGRNKFNDNKFDPRIRPWYKNAEDDGATRITQPYEFFFLKKPGVTLSKLAFNKNSVVGADFTLESLSNQIAGMGHSPSTRIVLFDNQFKVLAHHNIEVDQTIDQTLANGVFSAIMNRSSSQMIYETVTKNGEDWSVTLTPVSLNKGTRLLLAEATPQSELLTELISIRDQQISIAIILMILCTTAVWLLAGRLTLPLKELVKQTGNISRFDFRKTRYEKSAIREVANLTDAIELMEHTLYDLFNLLRETAKNDDFSLLAKTITKQSFIITKAETIVLYVKDEHSSHYQVEASHAIIPFKLDLDELLSTTAWIDTALNKGETVHLNREENALARYRDSLYNSDLYFFPLQNRNKELVGMLVLGYERSITPEQFEKHDFLRELLSFAELAKENIDRIDQQKEMLSVFVELIAAAIDKKSPHTANHCQRVPKLTEMLVQAAAEDQDYFPFFSMSKSQWEELHLASWLHDCGKVTTPDHVIDKGTKLETVYDRIHEIRMRFEVLKLDAEIDYWRELCNGGNEIQLKQELMEKHRVLDNEFNFIAQCNTGQQRMDDEALSKLQTIAKRQWTRTLNDDLGISLTEQSRRGATAKLPVQENLLSDKQEHKILWGPEDKHNDDWKSEFVLQPGELKNNRGELYNLSISRGTLNDEERFIINDHIIQTIEMIDCLPFPAHLKGVPEIVGGHHERIDGGGYPRGIKSSELSVQARVMAVADIFEALTSRERPYKKAHSLEETTRIMTDMAIGGHLDPKLFLLFLEQNLDEIYAHEFLSQKSSDPSLKQENIVRLRNYIKTLA</sequence>
<protein>
    <submittedName>
        <fullName evidence="4">Chemotactic transducer-related protein</fullName>
    </submittedName>
</protein>
<dbReference type="PANTHER" id="PTHR45228">
    <property type="entry name" value="CYCLIC DI-GMP PHOSPHODIESTERASE TM_0186-RELATED"/>
    <property type="match status" value="1"/>
</dbReference>
<evidence type="ECO:0000313" key="5">
    <source>
        <dbReference type="Proteomes" id="UP000002943"/>
    </source>
</evidence>
<evidence type="ECO:0000256" key="2">
    <source>
        <dbReference type="SAM" id="Phobius"/>
    </source>
</evidence>
<comment type="subcellular location">
    <subcellularLocation>
        <location evidence="1">Cell inner membrane</location>
    </subcellularLocation>
</comment>
<dbReference type="SUPFAM" id="SSF103190">
    <property type="entry name" value="Sensory domain-like"/>
    <property type="match status" value="1"/>
</dbReference>
<dbReference type="SMART" id="SM00471">
    <property type="entry name" value="HDc"/>
    <property type="match status" value="1"/>
</dbReference>
<dbReference type="PANTHER" id="PTHR45228:SF5">
    <property type="entry name" value="CYCLIC DI-GMP PHOSPHODIESTERASE VC_1348-RELATED"/>
    <property type="match status" value="1"/>
</dbReference>
<dbReference type="AlphaFoldDB" id="E3BK27"/>
<dbReference type="InterPro" id="IPR052020">
    <property type="entry name" value="Cyclic_di-GMP/3'3'-cGAMP_PDE"/>
</dbReference>
<feature type="transmembrane region" description="Helical" evidence="2">
    <location>
        <begin position="12"/>
        <end position="33"/>
    </location>
</feature>
<dbReference type="OrthoDB" id="9764808at2"/>
<dbReference type="EMBL" id="AEIU01000074">
    <property type="protein sequence ID" value="EFP96412.1"/>
    <property type="molecule type" value="Genomic_DNA"/>
</dbReference>
<name>E3BK27_9VIBR</name>
<dbReference type="STRING" id="796620.VIBC2010_04519"/>
<dbReference type="InterPro" id="IPR003607">
    <property type="entry name" value="HD/PDEase_dom"/>
</dbReference>
<dbReference type="RefSeq" id="WP_009601382.1">
    <property type="nucleotide sequence ID" value="NZ_AEIU01000074.1"/>
</dbReference>
<dbReference type="InterPro" id="IPR029151">
    <property type="entry name" value="Sensor-like_sf"/>
</dbReference>
<dbReference type="GO" id="GO:0005886">
    <property type="term" value="C:plasma membrane"/>
    <property type="evidence" value="ECO:0007669"/>
    <property type="project" value="UniProtKB-SubCell"/>
</dbReference>
<dbReference type="Gene3D" id="1.10.3210.10">
    <property type="entry name" value="Hypothetical protein af1432"/>
    <property type="match status" value="2"/>
</dbReference>
<accession>E3BK27</accession>
<dbReference type="eggNOG" id="COG2206">
    <property type="taxonomic scope" value="Bacteria"/>
</dbReference>
<feature type="domain" description="HD-GYP" evidence="3">
    <location>
        <begin position="730"/>
        <end position="930"/>
    </location>
</feature>
<dbReference type="SUPFAM" id="SSF109604">
    <property type="entry name" value="HD-domain/PDEase-like"/>
    <property type="match status" value="2"/>
</dbReference>
<dbReference type="CDD" id="cd00077">
    <property type="entry name" value="HDc"/>
    <property type="match status" value="1"/>
</dbReference>
<reference evidence="4 5" key="1">
    <citation type="journal article" date="2012" name="Int. J. Syst. Evol. Microbiol.">
        <title>Vibrio caribbeanicus sp. nov., isolated from the marine sponge Scleritoderma cyanea.</title>
        <authorList>
            <person name="Hoffmann M."/>
            <person name="Monday S.R."/>
            <person name="Allard M.W."/>
            <person name="Strain E.A."/>
            <person name="Whittaker P."/>
            <person name="Naum M."/>
            <person name="McCarthy P.J."/>
            <person name="Lopez J.V."/>
            <person name="Fischer M."/>
            <person name="Brown E.W."/>
        </authorList>
    </citation>
    <scope>NUCLEOTIDE SEQUENCE [LARGE SCALE GENOMIC DNA]</scope>
    <source>
        <strain evidence="4 5">ATCC BAA-2122</strain>
    </source>
</reference>
<keyword evidence="5" id="KW-1185">Reference proteome</keyword>
<keyword evidence="2" id="KW-0472">Membrane</keyword>
<dbReference type="PROSITE" id="PS51832">
    <property type="entry name" value="HD_GYP"/>
    <property type="match status" value="1"/>
</dbReference>
<dbReference type="Pfam" id="PF13487">
    <property type="entry name" value="HD_5"/>
    <property type="match status" value="1"/>
</dbReference>
<keyword evidence="2" id="KW-0812">Transmembrane</keyword>
<dbReference type="eggNOG" id="COG3437">
    <property type="taxonomic scope" value="Bacteria"/>
</dbReference>
<keyword evidence="2" id="KW-1133">Transmembrane helix</keyword>
<dbReference type="Gene3D" id="3.30.450.20">
    <property type="entry name" value="PAS domain"/>
    <property type="match status" value="2"/>
</dbReference>
<dbReference type="GO" id="GO:0008081">
    <property type="term" value="F:phosphoric diester hydrolase activity"/>
    <property type="evidence" value="ECO:0007669"/>
    <property type="project" value="UniProtKB-ARBA"/>
</dbReference>
<organism evidence="4 5">
    <name type="scientific">Vibrio caribbeanicus ATCC BAA-2122</name>
    <dbReference type="NCBI Taxonomy" id="796620"/>
    <lineage>
        <taxon>Bacteria</taxon>
        <taxon>Pseudomonadati</taxon>
        <taxon>Pseudomonadota</taxon>
        <taxon>Gammaproteobacteria</taxon>
        <taxon>Vibrionales</taxon>
        <taxon>Vibrionaceae</taxon>
        <taxon>Vibrio</taxon>
    </lineage>
</organism>
<evidence type="ECO:0000259" key="3">
    <source>
        <dbReference type="PROSITE" id="PS51832"/>
    </source>
</evidence>
<evidence type="ECO:0000256" key="1">
    <source>
        <dbReference type="ARBA" id="ARBA00004533"/>
    </source>
</evidence>
<dbReference type="SUPFAM" id="SSF55781">
    <property type="entry name" value="GAF domain-like"/>
    <property type="match status" value="1"/>
</dbReference>
<proteinExistence type="predicted"/>
<comment type="caution">
    <text evidence="4">The sequence shown here is derived from an EMBL/GenBank/DDBJ whole genome shotgun (WGS) entry which is preliminary data.</text>
</comment>
<dbReference type="InterPro" id="IPR037522">
    <property type="entry name" value="HD_GYP_dom"/>
</dbReference>
<dbReference type="Gene3D" id="6.10.340.10">
    <property type="match status" value="1"/>
</dbReference>
<gene>
    <name evidence="4" type="ORF">VIBC2010_04519</name>
</gene>